<protein>
    <submittedName>
        <fullName evidence="1">Uncharacterized protein</fullName>
    </submittedName>
</protein>
<sequence length="291" mass="33274">MSNDIPKPADQIQTNSTEIEDIEEKLPAYKVNIKNKLIPASLEIVDLTEDDFLHEFQSFLNTLPEQRLDINARKCATKENSRSVKRYLGLAAQFLPHVLMHQDTLGFEIFRIPFANAMLYGKLTAEQFRNDLTVYQLDDGSATVDVYYRPSNNQMIDKLDKLLRCEDTLQRKPSPLNAEAVPDSIELRNHLKTLISIAKARCNTQLAPLKLRSHCFVLGRPFFTGNGKVAVFAQTMLPDAEHGHSFELFWKCYLLSLYEPILNQYQEPSSIHETTSIIIEKLTEKMNTLNA</sequence>
<accession>A0A182PP31</accession>
<dbReference type="VEuPathDB" id="VectorBase:AEPI008710"/>
<name>A0A182PP31_9DIPT</name>
<evidence type="ECO:0000313" key="1">
    <source>
        <dbReference type="EnsemblMetazoa" id="AEPI008710-PA"/>
    </source>
</evidence>
<organism evidence="1 2">
    <name type="scientific">Anopheles epiroticus</name>
    <dbReference type="NCBI Taxonomy" id="199890"/>
    <lineage>
        <taxon>Eukaryota</taxon>
        <taxon>Metazoa</taxon>
        <taxon>Ecdysozoa</taxon>
        <taxon>Arthropoda</taxon>
        <taxon>Hexapoda</taxon>
        <taxon>Insecta</taxon>
        <taxon>Pterygota</taxon>
        <taxon>Neoptera</taxon>
        <taxon>Endopterygota</taxon>
        <taxon>Diptera</taxon>
        <taxon>Nematocera</taxon>
        <taxon>Culicoidea</taxon>
        <taxon>Culicidae</taxon>
        <taxon>Anophelinae</taxon>
        <taxon>Anopheles</taxon>
    </lineage>
</organism>
<keyword evidence="2" id="KW-1185">Reference proteome</keyword>
<dbReference type="Proteomes" id="UP000075885">
    <property type="component" value="Unassembled WGS sequence"/>
</dbReference>
<evidence type="ECO:0000313" key="2">
    <source>
        <dbReference type="Proteomes" id="UP000075885"/>
    </source>
</evidence>
<reference evidence="2" key="1">
    <citation type="submission" date="2013-03" db="EMBL/GenBank/DDBJ databases">
        <title>The Genome Sequence of Anopheles epiroticus epiroticus2.</title>
        <authorList>
            <consortium name="The Broad Institute Genomics Platform"/>
            <person name="Neafsey D.E."/>
            <person name="Howell P."/>
            <person name="Walker B."/>
            <person name="Young S.K."/>
            <person name="Zeng Q."/>
            <person name="Gargeya S."/>
            <person name="Fitzgerald M."/>
            <person name="Haas B."/>
            <person name="Abouelleil A."/>
            <person name="Allen A.W."/>
            <person name="Alvarado L."/>
            <person name="Arachchi H.M."/>
            <person name="Berlin A.M."/>
            <person name="Chapman S.B."/>
            <person name="Gainer-Dewar J."/>
            <person name="Goldberg J."/>
            <person name="Griggs A."/>
            <person name="Gujja S."/>
            <person name="Hansen M."/>
            <person name="Howarth C."/>
            <person name="Imamovic A."/>
            <person name="Ireland A."/>
            <person name="Larimer J."/>
            <person name="McCowan C."/>
            <person name="Murphy C."/>
            <person name="Pearson M."/>
            <person name="Poon T.W."/>
            <person name="Priest M."/>
            <person name="Roberts A."/>
            <person name="Saif S."/>
            <person name="Shea T."/>
            <person name="Sisk P."/>
            <person name="Sykes S."/>
            <person name="Wortman J."/>
            <person name="Nusbaum C."/>
            <person name="Birren B."/>
        </authorList>
    </citation>
    <scope>NUCLEOTIDE SEQUENCE [LARGE SCALE GENOMIC DNA]</scope>
    <source>
        <strain evidence="2">Epiroticus2</strain>
    </source>
</reference>
<dbReference type="EnsemblMetazoa" id="AEPI008710-RA">
    <property type="protein sequence ID" value="AEPI008710-PA"/>
    <property type="gene ID" value="AEPI008710"/>
</dbReference>
<proteinExistence type="predicted"/>
<reference evidence="1" key="2">
    <citation type="submission" date="2020-05" db="UniProtKB">
        <authorList>
            <consortium name="EnsemblMetazoa"/>
        </authorList>
    </citation>
    <scope>IDENTIFICATION</scope>
    <source>
        <strain evidence="1">Epiroticus2</strain>
    </source>
</reference>
<dbReference type="AlphaFoldDB" id="A0A182PP31"/>